<dbReference type="PANTHER" id="PTHR30469:SF12">
    <property type="entry name" value="MULTIDRUG RESISTANCE PROTEIN MDTA"/>
    <property type="match status" value="1"/>
</dbReference>
<organism evidence="4 5">
    <name type="scientific">Thermosulfurimonas dismutans</name>
    <dbReference type="NCBI Taxonomy" id="999894"/>
    <lineage>
        <taxon>Bacteria</taxon>
        <taxon>Pseudomonadati</taxon>
        <taxon>Thermodesulfobacteriota</taxon>
        <taxon>Thermodesulfobacteria</taxon>
        <taxon>Thermodesulfobacteriales</taxon>
        <taxon>Thermodesulfobacteriaceae</taxon>
        <taxon>Thermosulfurimonas</taxon>
    </lineage>
</organism>
<dbReference type="Gene3D" id="2.40.420.20">
    <property type="match status" value="1"/>
</dbReference>
<dbReference type="Gene3D" id="2.40.30.170">
    <property type="match status" value="1"/>
</dbReference>
<accession>A0A179D6A2</accession>
<dbReference type="AlphaFoldDB" id="A0A179D6A2"/>
<dbReference type="STRING" id="999894.TDIS_0790"/>
<dbReference type="RefSeq" id="WP_068669523.1">
    <property type="nucleotide sequence ID" value="NZ_LWLG01000003.1"/>
</dbReference>
<protein>
    <recommendedName>
        <fullName evidence="3">Multidrug resistance protein MdtA-like C-terminal permuted SH3 domain-containing protein</fullName>
    </recommendedName>
</protein>
<dbReference type="Proteomes" id="UP000078390">
    <property type="component" value="Unassembled WGS sequence"/>
</dbReference>
<dbReference type="InterPro" id="IPR058627">
    <property type="entry name" value="MdtA-like_C"/>
</dbReference>
<dbReference type="EMBL" id="LWLG01000003">
    <property type="protein sequence ID" value="OAQ21138.1"/>
    <property type="molecule type" value="Genomic_DNA"/>
</dbReference>
<proteinExistence type="inferred from homology"/>
<feature type="domain" description="Multidrug resistance protein MdtA-like C-terminal permuted SH3" evidence="3">
    <location>
        <begin position="314"/>
        <end position="371"/>
    </location>
</feature>
<evidence type="ECO:0000259" key="3">
    <source>
        <dbReference type="Pfam" id="PF25967"/>
    </source>
</evidence>
<reference evidence="4 5" key="1">
    <citation type="submission" date="2016-04" db="EMBL/GenBank/DDBJ databases">
        <title>Genome analysis of Thermosulfurimonas dismutans, the first thermophilic sulfur-disproportionating bacterium of the phylum Thermodesulfobacteria.</title>
        <authorList>
            <person name="Mardanov A.V."/>
            <person name="Beletsky A.V."/>
            <person name="Kadnikov V.V."/>
            <person name="Slobodkin A.I."/>
            <person name="Ravin N.V."/>
        </authorList>
    </citation>
    <scope>NUCLEOTIDE SEQUENCE [LARGE SCALE GENOMIC DNA]</scope>
    <source>
        <strain evidence="4 5">S95</strain>
    </source>
</reference>
<dbReference type="Pfam" id="PF25967">
    <property type="entry name" value="RND-MFP_C"/>
    <property type="match status" value="1"/>
</dbReference>
<evidence type="ECO:0000313" key="5">
    <source>
        <dbReference type="Proteomes" id="UP000078390"/>
    </source>
</evidence>
<sequence>MKKRGLLQALAASLILAMGLGISYHLISSRPKPPAKRREKPVLVVKTVEVKPQAFTYTVETTGTVVAPRQIELSAEVSGKIIYVSPKLLPGEVVLEDEVLIKIDPTDYEAAVVRAEAELKQAERVLAELSAEAERSVAEWRALHPESPPPPLVAKKPQLAEARAAVSAARAALKKARTDLKRTEIRAPYKARVLEVHAEVGSYASPGRILAVLYPLSGLEIYAPVADHFLPYIAVPGLNAPAKAPGSPAEIFWEAGEAVFRYPGRIIRAAGAVEEKTRLLPLYLRAKESSQTPPLLPGVFVTVRILGRSFPEVFILPKEALNRDLGETFVWVVNSEERLERRPVKVLYEDEKRVVVTEGLSAGEKVVAQRLRGAVSGMLVRER</sequence>
<comment type="similarity">
    <text evidence="1">Belongs to the membrane fusion protein (MFP) (TC 8.A.1) family.</text>
</comment>
<dbReference type="GO" id="GO:1990281">
    <property type="term" value="C:efflux pump complex"/>
    <property type="evidence" value="ECO:0007669"/>
    <property type="project" value="TreeGrafter"/>
</dbReference>
<evidence type="ECO:0000256" key="2">
    <source>
        <dbReference type="SAM" id="Coils"/>
    </source>
</evidence>
<evidence type="ECO:0000256" key="1">
    <source>
        <dbReference type="ARBA" id="ARBA00009477"/>
    </source>
</evidence>
<name>A0A179D6A2_9BACT</name>
<keyword evidence="2" id="KW-0175">Coiled coil</keyword>
<comment type="caution">
    <text evidence="4">The sequence shown here is derived from an EMBL/GenBank/DDBJ whole genome shotgun (WGS) entry which is preliminary data.</text>
</comment>
<dbReference type="Gene3D" id="2.40.50.100">
    <property type="match status" value="1"/>
</dbReference>
<dbReference type="PATRIC" id="fig|999894.6.peg.788"/>
<keyword evidence="5" id="KW-1185">Reference proteome</keyword>
<dbReference type="Gene3D" id="1.10.287.470">
    <property type="entry name" value="Helix hairpin bin"/>
    <property type="match status" value="1"/>
</dbReference>
<dbReference type="PANTHER" id="PTHR30469">
    <property type="entry name" value="MULTIDRUG RESISTANCE PROTEIN MDTA"/>
    <property type="match status" value="1"/>
</dbReference>
<dbReference type="OrthoDB" id="9781888at2"/>
<dbReference type="InterPro" id="IPR006143">
    <property type="entry name" value="RND_pump_MFP"/>
</dbReference>
<gene>
    <name evidence="4" type="ORF">TDIS_0790</name>
</gene>
<evidence type="ECO:0000313" key="4">
    <source>
        <dbReference type="EMBL" id="OAQ21138.1"/>
    </source>
</evidence>
<dbReference type="GO" id="GO:0015562">
    <property type="term" value="F:efflux transmembrane transporter activity"/>
    <property type="evidence" value="ECO:0007669"/>
    <property type="project" value="TreeGrafter"/>
</dbReference>
<dbReference type="SUPFAM" id="SSF111369">
    <property type="entry name" value="HlyD-like secretion proteins"/>
    <property type="match status" value="1"/>
</dbReference>
<dbReference type="NCBIfam" id="TIGR01730">
    <property type="entry name" value="RND_mfp"/>
    <property type="match status" value="1"/>
</dbReference>
<feature type="coiled-coil region" evidence="2">
    <location>
        <begin position="112"/>
        <end position="186"/>
    </location>
</feature>